<dbReference type="PATRIC" id="fig|1298851.3.peg.918"/>
<evidence type="ECO:0000256" key="7">
    <source>
        <dbReference type="ARBA" id="ARBA00022741"/>
    </source>
</evidence>
<organism evidence="11 12">
    <name type="scientific">Thermosulfidibacter takaii (strain DSM 17441 / JCM 13301 / NBRC 103674 / ABI70S6)</name>
    <dbReference type="NCBI Taxonomy" id="1298851"/>
    <lineage>
        <taxon>Bacteria</taxon>
        <taxon>Pseudomonadati</taxon>
        <taxon>Thermosulfidibacterota</taxon>
        <taxon>Thermosulfidibacteria</taxon>
        <taxon>Thermosulfidibacterales</taxon>
        <taxon>Thermosulfidibacteraceae</taxon>
    </lineage>
</organism>
<proteinExistence type="inferred from homology"/>
<dbReference type="STRING" id="1298851.TST_0881"/>
<evidence type="ECO:0000256" key="3">
    <source>
        <dbReference type="ARBA" id="ARBA00019010"/>
    </source>
</evidence>
<dbReference type="Gene3D" id="3.40.50.300">
    <property type="entry name" value="P-loop containing nucleotide triphosphate hydrolases"/>
    <property type="match status" value="1"/>
</dbReference>
<keyword evidence="5" id="KW-0819">tRNA processing</keyword>
<evidence type="ECO:0000313" key="11">
    <source>
        <dbReference type="EMBL" id="BAT71681.1"/>
    </source>
</evidence>
<sequence length="139" mass="16053">MKQIISTSEEETIKIAKNIGKSLKKGYLVLLSGVLGAGKTRFAKGIAEALEVKDEVTSPTFTIVNEYRGKYPLYHIDLYRLDRFPDEDISLDEMLDEGVVVVEWWEKDRDFFVIYSPRIEVFIRPIGENGREITVRCYE</sequence>
<dbReference type="PANTHER" id="PTHR33540:SF2">
    <property type="entry name" value="TRNA THREONYLCARBAMOYLADENOSINE BIOSYNTHESIS PROTEIN TSAE"/>
    <property type="match status" value="1"/>
</dbReference>
<dbReference type="RefSeq" id="WP_068549679.1">
    <property type="nucleotide sequence ID" value="NZ_AP013035.1"/>
</dbReference>
<dbReference type="GO" id="GO:0005737">
    <property type="term" value="C:cytoplasm"/>
    <property type="evidence" value="ECO:0007669"/>
    <property type="project" value="UniProtKB-SubCell"/>
</dbReference>
<dbReference type="OrthoDB" id="9815896at2"/>
<dbReference type="KEGG" id="ttk:TST_0881"/>
<reference evidence="12" key="1">
    <citation type="journal article" date="2018" name="Science">
        <title>A primordial and reversible TCA cycle in a facultatively chemolithoautotrophic thermophile.</title>
        <authorList>
            <person name="Nunoura T."/>
            <person name="Chikaraishi Y."/>
            <person name="Izaki R."/>
            <person name="Suwa T."/>
            <person name="Sato T."/>
            <person name="Harada T."/>
            <person name="Mori K."/>
            <person name="Kato Y."/>
            <person name="Miyazaki M."/>
            <person name="Shimamura S."/>
            <person name="Yanagawa K."/>
            <person name="Shuto A."/>
            <person name="Ohkouchi N."/>
            <person name="Fujita N."/>
            <person name="Takaki Y."/>
            <person name="Atomi H."/>
            <person name="Takai K."/>
        </authorList>
    </citation>
    <scope>NUCLEOTIDE SEQUENCE [LARGE SCALE GENOMIC DNA]</scope>
    <source>
        <strain evidence="12">DSM 17441 / JCM 13301 / NBRC 103674 / ABI70S6</strain>
    </source>
</reference>
<comment type="subcellular location">
    <subcellularLocation>
        <location evidence="1">Cytoplasm</location>
    </subcellularLocation>
</comment>
<keyword evidence="6" id="KW-0479">Metal-binding</keyword>
<dbReference type="SUPFAM" id="SSF52540">
    <property type="entry name" value="P-loop containing nucleoside triphosphate hydrolases"/>
    <property type="match status" value="1"/>
</dbReference>
<evidence type="ECO:0000313" key="12">
    <source>
        <dbReference type="Proteomes" id="UP000063234"/>
    </source>
</evidence>
<dbReference type="InterPro" id="IPR027417">
    <property type="entry name" value="P-loop_NTPase"/>
</dbReference>
<gene>
    <name evidence="11" type="ORF">TST_0881</name>
</gene>
<accession>A0A0S3QTQ3</accession>
<evidence type="ECO:0000256" key="6">
    <source>
        <dbReference type="ARBA" id="ARBA00022723"/>
    </source>
</evidence>
<evidence type="ECO:0000256" key="9">
    <source>
        <dbReference type="ARBA" id="ARBA00022842"/>
    </source>
</evidence>
<evidence type="ECO:0000256" key="8">
    <source>
        <dbReference type="ARBA" id="ARBA00022840"/>
    </source>
</evidence>
<evidence type="ECO:0000256" key="1">
    <source>
        <dbReference type="ARBA" id="ARBA00004496"/>
    </source>
</evidence>
<dbReference type="AlphaFoldDB" id="A0A0S3QTQ3"/>
<keyword evidence="12" id="KW-1185">Reference proteome</keyword>
<dbReference type="GO" id="GO:0046872">
    <property type="term" value="F:metal ion binding"/>
    <property type="evidence" value="ECO:0007669"/>
    <property type="project" value="UniProtKB-KW"/>
</dbReference>
<dbReference type="PANTHER" id="PTHR33540">
    <property type="entry name" value="TRNA THREONYLCARBAMOYLADENOSINE BIOSYNTHESIS PROTEIN TSAE"/>
    <property type="match status" value="1"/>
</dbReference>
<evidence type="ECO:0000256" key="5">
    <source>
        <dbReference type="ARBA" id="ARBA00022694"/>
    </source>
</evidence>
<dbReference type="EMBL" id="AP013035">
    <property type="protein sequence ID" value="BAT71681.1"/>
    <property type="molecule type" value="Genomic_DNA"/>
</dbReference>
<name>A0A0S3QTQ3_THET7</name>
<keyword evidence="8 11" id="KW-0067">ATP-binding</keyword>
<dbReference type="InterPro" id="IPR003442">
    <property type="entry name" value="T6A_TsaE"/>
</dbReference>
<dbReference type="NCBIfam" id="TIGR00150">
    <property type="entry name" value="T6A_YjeE"/>
    <property type="match status" value="1"/>
</dbReference>
<dbReference type="GO" id="GO:0005524">
    <property type="term" value="F:ATP binding"/>
    <property type="evidence" value="ECO:0007669"/>
    <property type="project" value="UniProtKB-KW"/>
</dbReference>
<evidence type="ECO:0000256" key="2">
    <source>
        <dbReference type="ARBA" id="ARBA00007599"/>
    </source>
</evidence>
<dbReference type="GO" id="GO:0002949">
    <property type="term" value="P:tRNA threonylcarbamoyladenosine modification"/>
    <property type="evidence" value="ECO:0007669"/>
    <property type="project" value="InterPro"/>
</dbReference>
<dbReference type="Pfam" id="PF02367">
    <property type="entry name" value="TsaE"/>
    <property type="match status" value="1"/>
</dbReference>
<evidence type="ECO:0000256" key="10">
    <source>
        <dbReference type="ARBA" id="ARBA00032441"/>
    </source>
</evidence>
<keyword evidence="9" id="KW-0460">Magnesium</keyword>
<dbReference type="Proteomes" id="UP000063234">
    <property type="component" value="Chromosome"/>
</dbReference>
<keyword evidence="7" id="KW-0547">Nucleotide-binding</keyword>
<comment type="similarity">
    <text evidence="2">Belongs to the TsaE family.</text>
</comment>
<keyword evidence="4" id="KW-0963">Cytoplasm</keyword>
<evidence type="ECO:0000256" key="4">
    <source>
        <dbReference type="ARBA" id="ARBA00022490"/>
    </source>
</evidence>
<protein>
    <recommendedName>
        <fullName evidence="3">tRNA threonylcarbamoyladenosine biosynthesis protein TsaE</fullName>
    </recommendedName>
    <alternativeName>
        <fullName evidence="10">t(6)A37 threonylcarbamoyladenosine biosynthesis protein TsaE</fullName>
    </alternativeName>
</protein>